<proteinExistence type="predicted"/>
<dbReference type="EMBL" id="JACNEP010000006">
    <property type="protein sequence ID" value="MBC3766032.1"/>
    <property type="molecule type" value="Genomic_DNA"/>
</dbReference>
<evidence type="ECO:0000313" key="4">
    <source>
        <dbReference type="Proteomes" id="UP000601768"/>
    </source>
</evidence>
<evidence type="ECO:0000313" key="3">
    <source>
        <dbReference type="EMBL" id="MBC3766032.1"/>
    </source>
</evidence>
<dbReference type="InterPro" id="IPR036928">
    <property type="entry name" value="AS_sf"/>
</dbReference>
<dbReference type="PANTHER" id="PTHR42678:SF34">
    <property type="entry name" value="OS04G0183300 PROTEIN"/>
    <property type="match status" value="1"/>
</dbReference>
<keyword evidence="3" id="KW-0378">Hydrolase</keyword>
<comment type="caution">
    <text evidence="3">The sequence shown here is derived from an EMBL/GenBank/DDBJ whole genome shotgun (WGS) entry which is preliminary data.</text>
</comment>
<evidence type="ECO:0000256" key="1">
    <source>
        <dbReference type="SAM" id="SignalP"/>
    </source>
</evidence>
<dbReference type="InterPro" id="IPR023631">
    <property type="entry name" value="Amidase_dom"/>
</dbReference>
<dbReference type="AlphaFoldDB" id="A0A8J6IUI6"/>
<feature type="domain" description="Amidase" evidence="2">
    <location>
        <begin position="43"/>
        <end position="487"/>
    </location>
</feature>
<accession>A0A8J6IUI6</accession>
<feature type="signal peptide" evidence="1">
    <location>
        <begin position="1"/>
        <end position="18"/>
    </location>
</feature>
<protein>
    <submittedName>
        <fullName evidence="3">Amidase</fullName>
        <ecNumber evidence="3">3.5.1.4</ecNumber>
    </submittedName>
</protein>
<reference evidence="3" key="1">
    <citation type="journal article" date="2018" name="Int. J. Syst. Evol. Microbiol.">
        <title>Neptunicella marina gen. nov., sp. nov., isolated from surface seawater.</title>
        <authorList>
            <person name="Liu X."/>
            <person name="Lai Q."/>
            <person name="Du Y."/>
            <person name="Zhang X."/>
            <person name="Liu Z."/>
            <person name="Sun F."/>
            <person name="Shao Z."/>
        </authorList>
    </citation>
    <scope>NUCLEOTIDE SEQUENCE</scope>
    <source>
        <strain evidence="3">S27-2</strain>
    </source>
</reference>
<dbReference type="NCBIfam" id="NF006006">
    <property type="entry name" value="PRK08137.1"/>
    <property type="match status" value="1"/>
</dbReference>
<dbReference type="Pfam" id="PF01425">
    <property type="entry name" value="Amidase"/>
    <property type="match status" value="1"/>
</dbReference>
<reference evidence="3" key="2">
    <citation type="submission" date="2020-08" db="EMBL/GenBank/DDBJ databases">
        <authorList>
            <person name="Lai Q."/>
        </authorList>
    </citation>
    <scope>NUCLEOTIDE SEQUENCE</scope>
    <source>
        <strain evidence="3">S27-2</strain>
    </source>
</reference>
<dbReference type="Gene3D" id="3.90.1300.10">
    <property type="entry name" value="Amidase signature (AS) domain"/>
    <property type="match status" value="1"/>
</dbReference>
<dbReference type="RefSeq" id="WP_186506507.1">
    <property type="nucleotide sequence ID" value="NZ_JACNEP010000006.1"/>
</dbReference>
<organism evidence="3 4">
    <name type="scientific">Neptunicella marina</name>
    <dbReference type="NCBI Taxonomy" id="2125989"/>
    <lineage>
        <taxon>Bacteria</taxon>
        <taxon>Pseudomonadati</taxon>
        <taxon>Pseudomonadota</taxon>
        <taxon>Gammaproteobacteria</taxon>
        <taxon>Alteromonadales</taxon>
        <taxon>Alteromonadaceae</taxon>
        <taxon>Neptunicella</taxon>
    </lineage>
</organism>
<sequence length="506" mass="54144">MKLVLSCLLLLTSLYCSAADLSQLTIKKAHQLMESGELTSEQLVNYYLNRIEAHDKNGVKLNSVVTINPDALREARQQDKERSNKIVRGPLYGIPVLLKDNIDTGEGMANTAGSAALKDNFPEDDAFLVKKLRSAGAVILGKTNLSEWANFRSSHSSSGWSGLFGQTKNPYDPTRSPCGSSSGSGVAIAADFALLAVGTETDGSVTCPSSLNGIVGIKPTLGTVSRDGIIPIAHSQDTAGPMARTVTDAVTMLAVMSKFDKADPAPVKSNINYVSHLKKDGLKGKRIGIVRQLMGYNPQVDELFEKAVADLKAQGAEVVDEVKLGDSSAWGEAEYQVLLYEFKTDLNLYLSGTKQGLPKSLADLIAFNKANAAQEMPYFGQEIFLQAQDKGPLSDKLYKDALAKAKKLTGVQGIDAALQRHDLDLLIAPSNQPAWKTDWVNGDHYTGAASSPAAISGYPHITVPMGQVQGLPVGLSFFAGKLSEGTLIEAAYGYEQATQHQQAPAL</sequence>
<gene>
    <name evidence="3" type="ORF">H8B19_09085</name>
</gene>
<dbReference type="Proteomes" id="UP000601768">
    <property type="component" value="Unassembled WGS sequence"/>
</dbReference>
<keyword evidence="1" id="KW-0732">Signal</keyword>
<dbReference type="GO" id="GO:0004040">
    <property type="term" value="F:amidase activity"/>
    <property type="evidence" value="ECO:0007669"/>
    <property type="project" value="UniProtKB-EC"/>
</dbReference>
<dbReference type="SUPFAM" id="SSF75304">
    <property type="entry name" value="Amidase signature (AS) enzymes"/>
    <property type="match status" value="1"/>
</dbReference>
<name>A0A8J6IUI6_9ALTE</name>
<dbReference type="PANTHER" id="PTHR42678">
    <property type="entry name" value="AMIDASE"/>
    <property type="match status" value="1"/>
</dbReference>
<evidence type="ECO:0000259" key="2">
    <source>
        <dbReference type="Pfam" id="PF01425"/>
    </source>
</evidence>
<keyword evidence="4" id="KW-1185">Reference proteome</keyword>
<dbReference type="EC" id="3.5.1.4" evidence="3"/>
<feature type="chain" id="PRO_5035318005" evidence="1">
    <location>
        <begin position="19"/>
        <end position="506"/>
    </location>
</feature>